<sequence length="372" mass="41520">MKGRSTSASPNMLLRCCLIALCYLFTATQANTEKVIFLAPGALTLPEDSLGLGALRLETLSPTKPKIQTPLPVTFPQEGKLRGSESWYLLHNLNENQRYEVRACYSATQPTSFWLETYGVTEVLNTPALIQSLAAFAEDRQTLIGFSSVDDNFVTDIAGVQSALFLRIWTAADFYSSDPDHMRFPPPVVTEIILDPFIFNLLPFRQDLGVAPIFGVYEATPRLERKLFEPTIFTMDQEYGSRLATDAGPEAPPVPRHPFYMLPAELILDIIDLLPPESFINFTFANYPLLLANGLAPALSPGRVSYLTNQTRLPQYFPLLGLPVELTTLVMSHLKPIDIMRFVVANYQVLARQGIAPHLSSDTIRQLRKAVR</sequence>
<reference evidence="1" key="1">
    <citation type="submission" date="2024-02" db="EMBL/GenBank/DDBJ databases">
        <title>Metagenome Assembled Genome of Zalaria obscura JY119.</title>
        <authorList>
            <person name="Vighnesh L."/>
            <person name="Jagadeeshwari U."/>
            <person name="Venkata Ramana C."/>
            <person name="Sasikala C."/>
        </authorList>
    </citation>
    <scope>NUCLEOTIDE SEQUENCE</scope>
    <source>
        <strain evidence="1">JY119</strain>
    </source>
</reference>
<proteinExistence type="predicted"/>
<organism evidence="1 2">
    <name type="scientific">Zalaria obscura</name>
    <dbReference type="NCBI Taxonomy" id="2024903"/>
    <lineage>
        <taxon>Eukaryota</taxon>
        <taxon>Fungi</taxon>
        <taxon>Dikarya</taxon>
        <taxon>Ascomycota</taxon>
        <taxon>Pezizomycotina</taxon>
        <taxon>Dothideomycetes</taxon>
        <taxon>Dothideomycetidae</taxon>
        <taxon>Dothideales</taxon>
        <taxon>Zalariaceae</taxon>
        <taxon>Zalaria</taxon>
    </lineage>
</organism>
<keyword evidence="2" id="KW-1185">Reference proteome</keyword>
<name>A0ACC3S7G2_9PEZI</name>
<protein>
    <submittedName>
        <fullName evidence="1">Uncharacterized protein</fullName>
    </submittedName>
</protein>
<accession>A0ACC3S7G2</accession>
<evidence type="ECO:0000313" key="1">
    <source>
        <dbReference type="EMBL" id="KAK8200818.1"/>
    </source>
</evidence>
<dbReference type="Proteomes" id="UP001320706">
    <property type="component" value="Unassembled WGS sequence"/>
</dbReference>
<gene>
    <name evidence="1" type="ORF">M8818_006134</name>
</gene>
<evidence type="ECO:0000313" key="2">
    <source>
        <dbReference type="Proteomes" id="UP001320706"/>
    </source>
</evidence>
<comment type="caution">
    <text evidence="1">The sequence shown here is derived from an EMBL/GenBank/DDBJ whole genome shotgun (WGS) entry which is preliminary data.</text>
</comment>
<dbReference type="EMBL" id="JAMKPW020000038">
    <property type="protein sequence ID" value="KAK8200818.1"/>
    <property type="molecule type" value="Genomic_DNA"/>
</dbReference>